<evidence type="ECO:0000259" key="3">
    <source>
        <dbReference type="Pfam" id="PF26079"/>
    </source>
</evidence>
<evidence type="ECO:0000313" key="4">
    <source>
        <dbReference type="EMBL" id="SFR78653.1"/>
    </source>
</evidence>
<dbReference type="PANTHER" id="PTHR37829">
    <property type="entry name" value="PHAGE-LIKE ELEMENT PBSX PROTEIN XKDT"/>
    <property type="match status" value="1"/>
</dbReference>
<dbReference type="RefSeq" id="WP_242940498.1">
    <property type="nucleotide sequence ID" value="NZ_FOYZ01000005.1"/>
</dbReference>
<dbReference type="EMBL" id="FOYZ01000005">
    <property type="protein sequence ID" value="SFR78653.1"/>
    <property type="molecule type" value="Genomic_DNA"/>
</dbReference>
<gene>
    <name evidence="4" type="ORF">SAMN05661086_01711</name>
</gene>
<evidence type="ECO:0000313" key="5">
    <source>
        <dbReference type="Proteomes" id="UP000199659"/>
    </source>
</evidence>
<dbReference type="PANTHER" id="PTHR37829:SF3">
    <property type="entry name" value="PROTEIN JAYE-RELATED"/>
    <property type="match status" value="1"/>
</dbReference>
<dbReference type="InterPro" id="IPR058531">
    <property type="entry name" value="Baseplate_J_M"/>
</dbReference>
<dbReference type="InterPro" id="IPR052399">
    <property type="entry name" value="Phage_Baseplate_Assmbl_Protein"/>
</dbReference>
<sequence length="339" mass="37226">MFEEMTYEAILEDMLDRVTSDVDKREGSVIYDALAPCAYQLAQNYFNLNNFLDLVSGDTAIEKYLDRIVADYGITRKPATCAVRKINTSGPIESGTRWGIKDTSYVVTKTLSTNVYSAQCEQSGEIGNTYTGELENIDNVGGVLAVLTDIITSGENEETDENLRNRFFTYLQRPGTSGNAFHYREWALLVPGVGDAKVFPLWNGSGTVKILIVNNNLEIDKALETSVLSYIETVRPIGATVTVESPIEKNISISSSIVLDGSATYEEVVRSFTEQLGAYLKKLVFQNYSVSYAKIGSLLLSVPGVLDYSNLLINNGISNLLINEVEIPSVGTITLTEVV</sequence>
<evidence type="ECO:0000259" key="2">
    <source>
        <dbReference type="Pfam" id="PF26078"/>
    </source>
</evidence>
<evidence type="ECO:0000256" key="1">
    <source>
        <dbReference type="ARBA" id="ARBA00038087"/>
    </source>
</evidence>
<keyword evidence="5" id="KW-1185">Reference proteome</keyword>
<comment type="similarity">
    <text evidence="1">Belongs to the Mu gp47/PBSX XkdT family.</text>
</comment>
<feature type="domain" description="Baseplate J-like C-terminal" evidence="3">
    <location>
        <begin position="251"/>
        <end position="336"/>
    </location>
</feature>
<organism evidence="4 5">
    <name type="scientific">Anaeromicropila populeti</name>
    <dbReference type="NCBI Taxonomy" id="37658"/>
    <lineage>
        <taxon>Bacteria</taxon>
        <taxon>Bacillati</taxon>
        <taxon>Bacillota</taxon>
        <taxon>Clostridia</taxon>
        <taxon>Lachnospirales</taxon>
        <taxon>Lachnospiraceae</taxon>
        <taxon>Anaeromicropila</taxon>
    </lineage>
</organism>
<dbReference type="AlphaFoldDB" id="A0A1I6JI96"/>
<proteinExistence type="inferred from homology"/>
<feature type="domain" description="Baseplate J-like central" evidence="2">
    <location>
        <begin position="176"/>
        <end position="244"/>
    </location>
</feature>
<dbReference type="Pfam" id="PF26078">
    <property type="entry name" value="Baseplate_J_M"/>
    <property type="match status" value="1"/>
</dbReference>
<dbReference type="InterPro" id="IPR058530">
    <property type="entry name" value="Baseplate_J-like_C"/>
</dbReference>
<dbReference type="Proteomes" id="UP000199659">
    <property type="component" value="Unassembled WGS sequence"/>
</dbReference>
<accession>A0A1I6JI96</accession>
<name>A0A1I6JI96_9FIRM</name>
<protein>
    <submittedName>
        <fullName evidence="4">Uncharacterized phage protein gp47/JayE</fullName>
    </submittedName>
</protein>
<dbReference type="Pfam" id="PF26079">
    <property type="entry name" value="Baseplate_J_C"/>
    <property type="match status" value="1"/>
</dbReference>
<dbReference type="STRING" id="37658.SAMN05661086_01711"/>
<reference evidence="4 5" key="1">
    <citation type="submission" date="2016-10" db="EMBL/GenBank/DDBJ databases">
        <authorList>
            <person name="de Groot N.N."/>
        </authorList>
    </citation>
    <scope>NUCLEOTIDE SEQUENCE [LARGE SCALE GENOMIC DNA]</scope>
    <source>
        <strain evidence="4 5">743A</strain>
    </source>
</reference>